<dbReference type="Proteomes" id="UP000233837">
    <property type="component" value="Unassembled WGS sequence"/>
</dbReference>
<keyword evidence="2" id="KW-1185">Reference proteome</keyword>
<evidence type="ECO:0000313" key="2">
    <source>
        <dbReference type="Proteomes" id="UP000233837"/>
    </source>
</evidence>
<dbReference type="AlphaFoldDB" id="A0A2I0X602"/>
<dbReference type="EMBL" id="KZ502116">
    <property type="protein sequence ID" value="PKU83358.1"/>
    <property type="molecule type" value="Genomic_DNA"/>
</dbReference>
<name>A0A2I0X602_9ASPA</name>
<reference evidence="1 2" key="2">
    <citation type="journal article" date="2017" name="Nature">
        <title>The Apostasia genome and the evolution of orchids.</title>
        <authorList>
            <person name="Zhang G.Q."/>
            <person name="Liu K.W."/>
            <person name="Li Z."/>
            <person name="Lohaus R."/>
            <person name="Hsiao Y.Y."/>
            <person name="Niu S.C."/>
            <person name="Wang J.Y."/>
            <person name="Lin Y.C."/>
            <person name="Xu Q."/>
            <person name="Chen L.J."/>
            <person name="Yoshida K."/>
            <person name="Fujiwara S."/>
            <person name="Wang Z.W."/>
            <person name="Zhang Y.Q."/>
            <person name="Mitsuda N."/>
            <person name="Wang M."/>
            <person name="Liu G.H."/>
            <person name="Pecoraro L."/>
            <person name="Huang H.X."/>
            <person name="Xiao X.J."/>
            <person name="Lin M."/>
            <person name="Wu X.Y."/>
            <person name="Wu W.L."/>
            <person name="Chen Y.Y."/>
            <person name="Chang S.B."/>
            <person name="Sakamoto S."/>
            <person name="Ohme-Takagi M."/>
            <person name="Yagi M."/>
            <person name="Zeng S.J."/>
            <person name="Shen C.Y."/>
            <person name="Yeh C.M."/>
            <person name="Luo Y.B."/>
            <person name="Tsai W.C."/>
            <person name="Van de Peer Y."/>
            <person name="Liu Z.J."/>
        </authorList>
    </citation>
    <scope>NUCLEOTIDE SEQUENCE [LARGE SCALE GENOMIC DNA]</scope>
    <source>
        <tissue evidence="1">The whole plant</tissue>
    </source>
</reference>
<evidence type="ECO:0000313" key="1">
    <source>
        <dbReference type="EMBL" id="PKU83358.1"/>
    </source>
</evidence>
<proteinExistence type="predicted"/>
<reference evidence="1 2" key="1">
    <citation type="journal article" date="2016" name="Sci. Rep.">
        <title>The Dendrobium catenatum Lindl. genome sequence provides insights into polysaccharide synthase, floral development and adaptive evolution.</title>
        <authorList>
            <person name="Zhang G.Q."/>
            <person name="Xu Q."/>
            <person name="Bian C."/>
            <person name="Tsai W.C."/>
            <person name="Yeh C.M."/>
            <person name="Liu K.W."/>
            <person name="Yoshida K."/>
            <person name="Zhang L.S."/>
            <person name="Chang S.B."/>
            <person name="Chen F."/>
            <person name="Shi Y."/>
            <person name="Su Y.Y."/>
            <person name="Zhang Y.Q."/>
            <person name="Chen L.J."/>
            <person name="Yin Y."/>
            <person name="Lin M."/>
            <person name="Huang H."/>
            <person name="Deng H."/>
            <person name="Wang Z.W."/>
            <person name="Zhu S.L."/>
            <person name="Zhao X."/>
            <person name="Deng C."/>
            <person name="Niu S.C."/>
            <person name="Huang J."/>
            <person name="Wang M."/>
            <person name="Liu G.H."/>
            <person name="Yang H.J."/>
            <person name="Xiao X.J."/>
            <person name="Hsiao Y.Y."/>
            <person name="Wu W.L."/>
            <person name="Chen Y.Y."/>
            <person name="Mitsuda N."/>
            <person name="Ohme-Takagi M."/>
            <person name="Luo Y.B."/>
            <person name="Van de Peer Y."/>
            <person name="Liu Z.J."/>
        </authorList>
    </citation>
    <scope>NUCLEOTIDE SEQUENCE [LARGE SCALE GENOMIC DNA]</scope>
    <source>
        <tissue evidence="1">The whole plant</tissue>
    </source>
</reference>
<sequence>MVNYKKLENVLNVIRSWGFSIPIFNAFQSCYLTLKILANTNPFIGNPAFYSNNSFHILHTTHLHPKLEEAEGAEEEAAPIHVPTRTPLHQHSQLDQLVEWFDQWETRFKSYIVT</sequence>
<dbReference type="PROSITE" id="PS51257">
    <property type="entry name" value="PROKAR_LIPOPROTEIN"/>
    <property type="match status" value="1"/>
</dbReference>
<organism evidence="1 2">
    <name type="scientific">Dendrobium catenatum</name>
    <dbReference type="NCBI Taxonomy" id="906689"/>
    <lineage>
        <taxon>Eukaryota</taxon>
        <taxon>Viridiplantae</taxon>
        <taxon>Streptophyta</taxon>
        <taxon>Embryophyta</taxon>
        <taxon>Tracheophyta</taxon>
        <taxon>Spermatophyta</taxon>
        <taxon>Magnoliopsida</taxon>
        <taxon>Liliopsida</taxon>
        <taxon>Asparagales</taxon>
        <taxon>Orchidaceae</taxon>
        <taxon>Epidendroideae</taxon>
        <taxon>Malaxideae</taxon>
        <taxon>Dendrobiinae</taxon>
        <taxon>Dendrobium</taxon>
    </lineage>
</organism>
<accession>A0A2I0X602</accession>
<protein>
    <submittedName>
        <fullName evidence="1">Uncharacterized protein</fullName>
    </submittedName>
</protein>
<gene>
    <name evidence="1" type="ORF">MA16_Dca026963</name>
</gene>